<gene>
    <name evidence="2" type="ORF">AC482_04975</name>
</gene>
<name>A0A0M0BNB2_9ARCH</name>
<dbReference type="InterPro" id="IPR011256">
    <property type="entry name" value="Reg_factor_effector_dom_sf"/>
</dbReference>
<proteinExistence type="predicted"/>
<evidence type="ECO:0000313" key="3">
    <source>
        <dbReference type="Proteomes" id="UP000037210"/>
    </source>
</evidence>
<dbReference type="Proteomes" id="UP000037210">
    <property type="component" value="Unassembled WGS sequence"/>
</dbReference>
<dbReference type="AlphaFoldDB" id="A0A0M0BNB2"/>
<dbReference type="Pfam" id="PF06445">
    <property type="entry name" value="GyrI-like"/>
    <property type="match status" value="1"/>
</dbReference>
<evidence type="ECO:0000259" key="1">
    <source>
        <dbReference type="Pfam" id="PF06445"/>
    </source>
</evidence>
<dbReference type="Gene3D" id="3.20.80.10">
    <property type="entry name" value="Regulatory factor, effector binding domain"/>
    <property type="match status" value="1"/>
</dbReference>
<evidence type="ECO:0000313" key="2">
    <source>
        <dbReference type="EMBL" id="KON30023.1"/>
    </source>
</evidence>
<comment type="caution">
    <text evidence="2">The sequence shown here is derived from an EMBL/GenBank/DDBJ whole genome shotgun (WGS) entry which is preliminary data.</text>
</comment>
<dbReference type="SUPFAM" id="SSF55136">
    <property type="entry name" value="Probable bacterial effector-binding domain"/>
    <property type="match status" value="1"/>
</dbReference>
<sequence>MDKLDLRKELKRLYTAGKEPETIDAPEGRFITITGRGSPGGEAYQAALGALYSVAYTVKFNSKREGRDFAVMGLEGLWWWDEPWTDLHEAPPKEEWRWKSMIRQPDFVTEDMVEAAREEVRSKKGLAEVDDVVLETFDEGLSAQVLHVGPYSEEGPTIERLHAFISENGYRMRGRHHEIYLSDPRRAAPERWRTIIRQPIERP</sequence>
<dbReference type="InterPro" id="IPR029442">
    <property type="entry name" value="GyrI-like"/>
</dbReference>
<dbReference type="EMBL" id="LFWZ01000044">
    <property type="protein sequence ID" value="KON30023.1"/>
    <property type="molecule type" value="Genomic_DNA"/>
</dbReference>
<dbReference type="PATRIC" id="fig|1685127.3.peg.1324"/>
<protein>
    <recommendedName>
        <fullName evidence="1">GyrI-like small molecule binding domain-containing protein</fullName>
    </recommendedName>
</protein>
<dbReference type="InterPro" id="IPR008319">
    <property type="entry name" value="GyrI-like_CCH_Lin2189-like"/>
</dbReference>
<reference evidence="2 3" key="1">
    <citation type="submission" date="2015-06" db="EMBL/GenBank/DDBJ databases">
        <title>New insights into the roles of widespread benthic archaea in carbon and nitrogen cycling.</title>
        <authorList>
            <person name="Lazar C.S."/>
            <person name="Baker B.J."/>
            <person name="Seitz K.W."/>
            <person name="Hyde A.S."/>
            <person name="Dick G.J."/>
            <person name="Hinrichs K.-U."/>
            <person name="Teske A.P."/>
        </authorList>
    </citation>
    <scope>NUCLEOTIDE SEQUENCE [LARGE SCALE GENOMIC DNA]</scope>
    <source>
        <strain evidence="2">DG-45</strain>
    </source>
</reference>
<feature type="domain" description="GyrI-like small molecule binding" evidence="1">
    <location>
        <begin position="19"/>
        <end position="200"/>
    </location>
</feature>
<dbReference type="PIRSF" id="PIRSF031644">
    <property type="entry name" value="UCP031644"/>
    <property type="match status" value="1"/>
</dbReference>
<organism evidence="2 3">
    <name type="scientific">miscellaneous Crenarchaeota group-15 archaeon DG-45</name>
    <dbReference type="NCBI Taxonomy" id="1685127"/>
    <lineage>
        <taxon>Archaea</taxon>
        <taxon>Candidatus Bathyarchaeota</taxon>
        <taxon>MCG-15</taxon>
    </lineage>
</organism>
<accession>A0A0M0BNB2</accession>